<sequence>MGNPRRDALEYGVLMTIAASMAGAYAFLLAYASQSGADGKRQKLPKVNLDESVDLAQAWEDMKETMSKANRWRSSGFSSSSPSSGGGSGKAAVESISEDQSKR</sequence>
<accession>A0AAD8Y0V3</accession>
<feature type="compositionally biased region" description="Low complexity" evidence="1">
    <location>
        <begin position="74"/>
        <end position="83"/>
    </location>
</feature>
<proteinExistence type="predicted"/>
<keyword evidence="2" id="KW-0472">Membrane</keyword>
<dbReference type="Proteomes" id="UP001224775">
    <property type="component" value="Unassembled WGS sequence"/>
</dbReference>
<dbReference type="EMBL" id="JATAAI010000026">
    <property type="protein sequence ID" value="KAK1737342.1"/>
    <property type="molecule type" value="Genomic_DNA"/>
</dbReference>
<evidence type="ECO:0000256" key="2">
    <source>
        <dbReference type="SAM" id="Phobius"/>
    </source>
</evidence>
<keyword evidence="4" id="KW-1185">Reference proteome</keyword>
<organism evidence="3 4">
    <name type="scientific">Skeletonema marinoi</name>
    <dbReference type="NCBI Taxonomy" id="267567"/>
    <lineage>
        <taxon>Eukaryota</taxon>
        <taxon>Sar</taxon>
        <taxon>Stramenopiles</taxon>
        <taxon>Ochrophyta</taxon>
        <taxon>Bacillariophyta</taxon>
        <taxon>Coscinodiscophyceae</taxon>
        <taxon>Thalassiosirophycidae</taxon>
        <taxon>Thalassiosirales</taxon>
        <taxon>Skeletonemataceae</taxon>
        <taxon>Skeletonema</taxon>
        <taxon>Skeletonema marinoi-dohrnii complex</taxon>
    </lineage>
</organism>
<feature type="transmembrane region" description="Helical" evidence="2">
    <location>
        <begin position="12"/>
        <end position="32"/>
    </location>
</feature>
<evidence type="ECO:0000313" key="3">
    <source>
        <dbReference type="EMBL" id="KAK1737342.1"/>
    </source>
</evidence>
<keyword evidence="2" id="KW-0812">Transmembrane</keyword>
<evidence type="ECO:0000256" key="1">
    <source>
        <dbReference type="SAM" id="MobiDB-lite"/>
    </source>
</evidence>
<reference evidence="3" key="1">
    <citation type="submission" date="2023-06" db="EMBL/GenBank/DDBJ databases">
        <title>Survivors Of The Sea: Transcriptome response of Skeletonema marinoi to long-term dormancy.</title>
        <authorList>
            <person name="Pinder M.I.M."/>
            <person name="Kourtchenko O."/>
            <person name="Robertson E.K."/>
            <person name="Larsson T."/>
            <person name="Maumus F."/>
            <person name="Osuna-Cruz C.M."/>
            <person name="Vancaester E."/>
            <person name="Stenow R."/>
            <person name="Vandepoele K."/>
            <person name="Ploug H."/>
            <person name="Bruchert V."/>
            <person name="Godhe A."/>
            <person name="Topel M."/>
        </authorList>
    </citation>
    <scope>NUCLEOTIDE SEQUENCE</scope>
    <source>
        <strain evidence="3">R05AC</strain>
    </source>
</reference>
<feature type="region of interest" description="Disordered" evidence="1">
    <location>
        <begin position="66"/>
        <end position="103"/>
    </location>
</feature>
<keyword evidence="2" id="KW-1133">Transmembrane helix</keyword>
<dbReference type="AlphaFoldDB" id="A0AAD8Y0V3"/>
<name>A0AAD8Y0V3_9STRA</name>
<comment type="caution">
    <text evidence="3">The sequence shown here is derived from an EMBL/GenBank/DDBJ whole genome shotgun (WGS) entry which is preliminary data.</text>
</comment>
<protein>
    <submittedName>
        <fullName evidence="3">Uncharacterized protein</fullName>
    </submittedName>
</protein>
<evidence type="ECO:0000313" key="4">
    <source>
        <dbReference type="Proteomes" id="UP001224775"/>
    </source>
</evidence>
<gene>
    <name evidence="3" type="ORF">QTG54_012209</name>
</gene>